<name>A0AA48K9W8_9BACT</name>
<sequence>MWDGDSLVEMDFLSPGLVYWNPLLGTSTRVEGPSDSVSISVLNKTFSAIRRVDDALLYSRMPPGETWQDYHISWESDCYGHGVRGIPFSMLETQAGKRFFVMFALPGFAKGREMSLCSWWVQGVQGVVEPEGLIPMELDGPVFEPEGRPGLVPWPKLKGKYGGLEPFLAFPVRAREAFLVVSMNAGILWIVPEDTHSPGRVVKLMGLTDEELAGTRKHPPVILDLQPMRDGRVLVALRTEKAIHEPNPRPDPGIVWKVVDPVPGRVEEPDPGLLEGAPDELDPQRPFSFTFDMDGRLKVTGGGRSGSTP</sequence>
<dbReference type="Proteomes" id="UP001238179">
    <property type="component" value="Chromosome"/>
</dbReference>
<keyword evidence="3" id="KW-1185">Reference proteome</keyword>
<feature type="compositionally biased region" description="Gly residues" evidence="1">
    <location>
        <begin position="300"/>
        <end position="309"/>
    </location>
</feature>
<gene>
    <name evidence="2" type="ORF">METEAL_26790</name>
</gene>
<dbReference type="KEGG" id="msil:METEAL_26790"/>
<evidence type="ECO:0000256" key="1">
    <source>
        <dbReference type="SAM" id="MobiDB-lite"/>
    </source>
</evidence>
<organism evidence="2 3">
    <name type="scientific">Mesoterricola silvestris</name>
    <dbReference type="NCBI Taxonomy" id="2927979"/>
    <lineage>
        <taxon>Bacteria</taxon>
        <taxon>Pseudomonadati</taxon>
        <taxon>Acidobacteriota</taxon>
        <taxon>Holophagae</taxon>
        <taxon>Holophagales</taxon>
        <taxon>Holophagaceae</taxon>
        <taxon>Mesoterricola</taxon>
    </lineage>
</organism>
<evidence type="ECO:0000313" key="2">
    <source>
        <dbReference type="EMBL" id="BDU73505.1"/>
    </source>
</evidence>
<proteinExistence type="predicted"/>
<evidence type="ECO:0000313" key="3">
    <source>
        <dbReference type="Proteomes" id="UP001238179"/>
    </source>
</evidence>
<reference evidence="3" key="1">
    <citation type="journal article" date="2023" name="Int. J. Syst. Evol. Microbiol.">
        <title>Mesoterricola silvestris gen. nov., sp. nov., Mesoterricola sediminis sp. nov., Geothrix oryzae sp. nov., Geothrix edaphica sp. nov., Geothrix rubra sp. nov., and Geothrix limicola sp. nov., six novel members of Acidobacteriota isolated from soils.</title>
        <authorList>
            <person name="Itoh H."/>
            <person name="Sugisawa Y."/>
            <person name="Mise K."/>
            <person name="Xu Z."/>
            <person name="Kuniyasu M."/>
            <person name="Ushijima N."/>
            <person name="Kawano K."/>
            <person name="Kobayashi E."/>
            <person name="Shiratori Y."/>
            <person name="Masuda Y."/>
            <person name="Senoo K."/>
        </authorList>
    </citation>
    <scope>NUCLEOTIDE SEQUENCE [LARGE SCALE GENOMIC DNA]</scope>
    <source>
        <strain evidence="3">W79</strain>
    </source>
</reference>
<protein>
    <submittedName>
        <fullName evidence="2">Uncharacterized protein</fullName>
    </submittedName>
</protein>
<dbReference type="AlphaFoldDB" id="A0AA48K9W8"/>
<feature type="region of interest" description="Disordered" evidence="1">
    <location>
        <begin position="266"/>
        <end position="309"/>
    </location>
</feature>
<accession>A0AA48K9W8</accession>
<dbReference type="EMBL" id="AP027080">
    <property type="protein sequence ID" value="BDU73505.1"/>
    <property type="molecule type" value="Genomic_DNA"/>
</dbReference>